<comment type="caution">
    <text evidence="2">The sequence shown here is derived from an EMBL/GenBank/DDBJ whole genome shotgun (WGS) entry which is preliminary data.</text>
</comment>
<protein>
    <submittedName>
        <fullName evidence="2">Uncharacterized protein</fullName>
    </submittedName>
</protein>
<dbReference type="Proteomes" id="UP001235133">
    <property type="component" value="Unassembled WGS sequence"/>
</dbReference>
<dbReference type="RefSeq" id="WP_308868601.1">
    <property type="nucleotide sequence ID" value="NZ_JAVFWO010000004.1"/>
</dbReference>
<dbReference type="InterPro" id="IPR046485">
    <property type="entry name" value="DUF6578"/>
</dbReference>
<evidence type="ECO:0000313" key="2">
    <source>
        <dbReference type="EMBL" id="MDQ7878997.1"/>
    </source>
</evidence>
<keyword evidence="3" id="KW-1185">Reference proteome</keyword>
<dbReference type="EMBL" id="JAVFWO010000004">
    <property type="protein sequence ID" value="MDQ7878997.1"/>
    <property type="molecule type" value="Genomic_DNA"/>
</dbReference>
<accession>A0ABU0Z328</accession>
<feature type="region of interest" description="Disordered" evidence="1">
    <location>
        <begin position="80"/>
        <end position="102"/>
    </location>
</feature>
<organism evidence="2 3">
    <name type="scientific">Microbacterium psychrotolerans</name>
    <dbReference type="NCBI Taxonomy" id="3068321"/>
    <lineage>
        <taxon>Bacteria</taxon>
        <taxon>Bacillati</taxon>
        <taxon>Actinomycetota</taxon>
        <taxon>Actinomycetes</taxon>
        <taxon>Micrococcales</taxon>
        <taxon>Microbacteriaceae</taxon>
        <taxon>Microbacterium</taxon>
    </lineage>
</organism>
<gene>
    <name evidence="2" type="ORF">Q9R08_13485</name>
</gene>
<dbReference type="Pfam" id="PF20218">
    <property type="entry name" value="DUF6578"/>
    <property type="match status" value="1"/>
</dbReference>
<reference evidence="2 3" key="1">
    <citation type="submission" date="2023-08" db="EMBL/GenBank/DDBJ databases">
        <title>Microbacterium psychrotolerans sp. nov., a psychrotolerant bacterium isolated from soil in Heilongjiang Province, China.</title>
        <authorList>
            <person name="An P."/>
            <person name="Zhao D."/>
            <person name="Xiang H."/>
        </authorList>
    </citation>
    <scope>NUCLEOTIDE SEQUENCE [LARGE SCALE GENOMIC DNA]</scope>
    <source>
        <strain evidence="2 3">QXD-8</strain>
    </source>
</reference>
<proteinExistence type="predicted"/>
<sequence>MTRVWLTEWEWACCGDAFVVGDEVDFGIATRSPDPSLAELLGPALVATVDAVESHHEEEFADRVRGRVTAVHAVAHEVAERRSLRRPGHGAPPDAVMPPDGEDWPMVRRDLGGGMFVGSRPSRYVSEIVPLPGTATLEPTRGVRLPSAEMHAPLPRAGTNMSDPPTELSARSLAGWLVDVEDR</sequence>
<evidence type="ECO:0000256" key="1">
    <source>
        <dbReference type="SAM" id="MobiDB-lite"/>
    </source>
</evidence>
<name>A0ABU0Z328_9MICO</name>
<evidence type="ECO:0000313" key="3">
    <source>
        <dbReference type="Proteomes" id="UP001235133"/>
    </source>
</evidence>